<accession>A0A1F4ZZB8</accession>
<keyword evidence="2" id="KW-1015">Disulfide bond</keyword>
<dbReference type="SMART" id="SM00560">
    <property type="entry name" value="LamGL"/>
    <property type="match status" value="2"/>
</dbReference>
<protein>
    <recommendedName>
        <fullName evidence="4">LamG-like jellyroll fold domain-containing protein</fullName>
    </recommendedName>
</protein>
<reference evidence="5 6" key="1">
    <citation type="journal article" date="2016" name="Nat. Commun.">
        <title>Thousands of microbial genomes shed light on interconnected biogeochemical processes in an aquifer system.</title>
        <authorList>
            <person name="Anantharaman K."/>
            <person name="Brown C.T."/>
            <person name="Hug L.A."/>
            <person name="Sharon I."/>
            <person name="Castelle C.J."/>
            <person name="Probst A.J."/>
            <person name="Thomas B.C."/>
            <person name="Singh A."/>
            <person name="Wilkins M.J."/>
            <person name="Karaoz U."/>
            <person name="Brodie E.L."/>
            <person name="Williams K.H."/>
            <person name="Hubbard S.S."/>
            <person name="Banfield J.F."/>
        </authorList>
    </citation>
    <scope>NUCLEOTIDE SEQUENCE [LARGE SCALE GENOMIC DNA]</scope>
</reference>
<sequence>MSKSFVIGSYRVDQTGDTPSTGNVSIYLASTSTVGAARSATTDNITDIRTFVVTFSGDESVQRGTFSYALDDGQEIYSSLTAVDLDYAIAWNPNTRQGQMLNNGTGSAHTHEAFQHLELTGTTTIQGDRHADSASTSSGNWEVIQFATPTAGAEPQPAWIPGKYGSALDFDGTDDYLSPGTPAALNTKFTSVMAWVNLDNPLDDTSHEIYNRQNSSNAGAVALRKRNTGNLYAFQIRLDGTESTARIITSDTAAGPGWHHVAGTYDGTTIKMYVDGVLQTGISAISGAIDIDTLNSIDLARHPQPTNYLGGKMDDVRIYDYARSTSQIIEDMNAGHPAPGSPIGSAVGHWKLDEGYGTAANDQTTNDNDLTLSTASWTNSGKFGKAWNGTGALWLSRADDADFDFSATEDLTASLWFKSDSASNPGAVEYLLNKANATTAGYAVYANTSGQICSGIDDDTTWNPDIAICTTADYYDAAWHHVTAIRDIIQDKTYIYIDAVSKDSDSDTTTATLANSLSLYLGDRDGTDNGDEFNGDLDEVKIFRSALTADQVKLLYNQSSSTVMGATSTDSSGNASWSSERSYCPPGDTTGSCAPVAEWKMDENTGTASTSDTSGNDNNLTINGSMTESNWIPGKFGSALDFDGTDDNLSRADDADFDYTTSSSFTLNAWFKHPLQSSGQDIILSKQETTGADGGYELLMETDGDITCGVDTDNSSFPLDSVTSTAATYDDNNWHFVSCVKDGTTALYLYIDGVLVGTDSSLTGTGTYANDDVFYLGRDGDSGAAGGGITHQATVTGSTGDPTPTPTPGASMSVTSGTVTSAADNFYIAAIGGGNAPSITVDSVTGLGLTWTQIDNQCVDNNGFMVAIWKGSGTPTGDGTVTANLSTGGTMEAAVILVSRYSGVNLSDPIGNYSSANENGVDGACSESIPDTDSPSVTINTTSGNLVYSAVQMRNRTITWTGLTSRGYVTTGPVGSVAGVDAADLTADASSETAAGTLSAAQDWSIIAVEIKQASGTDNWWAGQLDNVSIYNYARSSAQIAWDYNRGKPVGWWKFDECAGATANDSSGNGNNGTIYPVSVGNTAVGTCSSGTSTEMWNDGTTGKRNASLGFDGSDDYVSIGNPSIVQFNDSDFSITTWVKMNALTGYPKVLNKLRNSGNYAYDLFYNTGSNRFEFTISTNGTSNSTIACNASNAISTGTWYFITAIHDSVNNLKYCSVNAGYQYSNAQSAAYNGSDDLLIGSRLTTGDNVLNGQIDDVKIFNYALTAQQVKTVYNEGAVRFAPLTGSP</sequence>
<dbReference type="EMBL" id="MEXV01000037">
    <property type="protein sequence ID" value="OGD11749.1"/>
    <property type="molecule type" value="Genomic_DNA"/>
</dbReference>
<dbReference type="SUPFAM" id="SSF49899">
    <property type="entry name" value="Concanavalin A-like lectins/glucanases"/>
    <property type="match status" value="5"/>
</dbReference>
<feature type="region of interest" description="Disordered" evidence="3">
    <location>
        <begin position="565"/>
        <end position="589"/>
    </location>
</feature>
<feature type="compositionally biased region" description="Polar residues" evidence="3">
    <location>
        <begin position="565"/>
        <end position="581"/>
    </location>
</feature>
<dbReference type="Pfam" id="PF13385">
    <property type="entry name" value="Laminin_G_3"/>
    <property type="match status" value="4"/>
</dbReference>
<evidence type="ECO:0000259" key="4">
    <source>
        <dbReference type="SMART" id="SM00560"/>
    </source>
</evidence>
<evidence type="ECO:0000313" key="6">
    <source>
        <dbReference type="Proteomes" id="UP000178579"/>
    </source>
</evidence>
<gene>
    <name evidence="5" type="ORF">A2576_05125</name>
</gene>
<dbReference type="Proteomes" id="UP000178579">
    <property type="component" value="Unassembled WGS sequence"/>
</dbReference>
<feature type="domain" description="LamG-like jellyroll fold" evidence="4">
    <location>
        <begin position="187"/>
        <end position="326"/>
    </location>
</feature>
<dbReference type="PANTHER" id="PTHR42535:SF2">
    <property type="entry name" value="CHROMOSOME UNDETERMINED SCAFFOLD_146, WHOLE GENOME SHOTGUN SEQUENCE"/>
    <property type="match status" value="1"/>
</dbReference>
<feature type="region of interest" description="Disordered" evidence="3">
    <location>
        <begin position="786"/>
        <end position="814"/>
    </location>
</feature>
<proteinExistence type="predicted"/>
<feature type="domain" description="LamG-like jellyroll fold" evidence="4">
    <location>
        <begin position="409"/>
        <end position="550"/>
    </location>
</feature>
<dbReference type="InterPro" id="IPR006558">
    <property type="entry name" value="LamG-like"/>
</dbReference>
<evidence type="ECO:0000256" key="2">
    <source>
        <dbReference type="ARBA" id="ARBA00023157"/>
    </source>
</evidence>
<evidence type="ECO:0000256" key="1">
    <source>
        <dbReference type="ARBA" id="ARBA00022729"/>
    </source>
</evidence>
<comment type="caution">
    <text evidence="5">The sequence shown here is derived from an EMBL/GenBank/DDBJ whole genome shotgun (WGS) entry which is preliminary data.</text>
</comment>
<evidence type="ECO:0000313" key="5">
    <source>
        <dbReference type="EMBL" id="OGD11749.1"/>
    </source>
</evidence>
<name>A0A1F4ZZB8_9BACT</name>
<organism evidence="5 6">
    <name type="scientific">Candidatus Amesbacteria bacterium RIFOXYD1_FULL_47_9</name>
    <dbReference type="NCBI Taxonomy" id="1797267"/>
    <lineage>
        <taxon>Bacteria</taxon>
        <taxon>Candidatus Amesiibacteriota</taxon>
    </lineage>
</organism>
<dbReference type="Gene3D" id="2.60.120.200">
    <property type="match status" value="5"/>
</dbReference>
<evidence type="ECO:0000256" key="3">
    <source>
        <dbReference type="SAM" id="MobiDB-lite"/>
    </source>
</evidence>
<dbReference type="PANTHER" id="PTHR42535">
    <property type="entry name" value="OOKINETE PROTEIN, PUTATIVE-RELATED"/>
    <property type="match status" value="1"/>
</dbReference>
<keyword evidence="1" id="KW-0732">Signal</keyword>
<dbReference type="InterPro" id="IPR013320">
    <property type="entry name" value="ConA-like_dom_sf"/>
</dbReference>